<evidence type="ECO:0000256" key="4">
    <source>
        <dbReference type="ARBA" id="ARBA00023136"/>
    </source>
</evidence>
<dbReference type="PANTHER" id="PTHR23051">
    <property type="entry name" value="SOLUTE CARRIER FAMILY 35, MEMBER F5"/>
    <property type="match status" value="1"/>
</dbReference>
<dbReference type="PANTHER" id="PTHR23051:SF0">
    <property type="entry name" value="SOLUTE CARRIER FAMILY 35 MEMBER F5"/>
    <property type="match status" value="1"/>
</dbReference>
<feature type="transmembrane region" description="Helical" evidence="6">
    <location>
        <begin position="9"/>
        <end position="25"/>
    </location>
</feature>
<feature type="compositionally biased region" description="Low complexity" evidence="5">
    <location>
        <begin position="132"/>
        <end position="141"/>
    </location>
</feature>
<sequence length="676" mass="72781">MIVTNSQRLLGIGLLVLVNVVWVLSSELTRYLFIDLAFARPFFFTYAKSCLLSLLLLRYSCNCCTEEADASKKDGTEDTAGGGDGGGGGHHNDANDDEDDGMASGSSSRNGVSNRKSKKKRSSSSSSGGGTAKTTKSGTAVYTQLENIGMGSDGEEEEVEMEERGDQQGQTDEAEKRRRNGRTMTAYNANDDDGEDSAMNNNNNIISPCSSSSSTITIEGRTTSDDGVRRHGTAGGGSAVNSSEQSYEAPKLTSVEFEHFQLPSSASTAESELCSDDEALLQRDPVELDAMKRELFDALVDKKAHQQQRKRVRFSCIRQVRALPEKVELDARLARLPYHRHVARRLQHCPNCPALNRDSALFSYAIIFAPLWMISSVAFQTSLAFASVTTVNLFTASCPLFVLILGAFFGKNSSDAFTGTKLALVLLNLSGVCVVSRVSGSLFGSAIAMLSAVANALYLFALSRFAAKAQRQIDTVLLLGIVGIFSLVVCTPLMFTVHNLGIERQLPLPTVRQFVVLVLNAAIGTLFADSLWLYATLLTGGLTSALSGSLGIPLSMLADSYFRNQPPSAWQVLSSIPIMISFLGASLITMPRHHRTSSSHHYHHHQHQKVKCSPPVSASSSSEDATASSAPFDIVGMDIDQQQHLRLITTSSSSSYSSSSSAGPSFVSDSPSNVRL</sequence>
<keyword evidence="8" id="KW-1185">Reference proteome</keyword>
<feature type="compositionally biased region" description="Low complexity" evidence="5">
    <location>
        <begin position="651"/>
        <end position="676"/>
    </location>
</feature>
<feature type="compositionally biased region" description="Acidic residues" evidence="5">
    <location>
        <begin position="153"/>
        <end position="163"/>
    </location>
</feature>
<evidence type="ECO:0000313" key="7">
    <source>
        <dbReference type="EMBL" id="KAL3094867.1"/>
    </source>
</evidence>
<reference evidence="7 8" key="1">
    <citation type="submission" date="2024-10" db="EMBL/GenBank/DDBJ databases">
        <authorList>
            <person name="Kim D."/>
        </authorList>
    </citation>
    <scope>NUCLEOTIDE SEQUENCE [LARGE SCALE GENOMIC DNA]</scope>
    <source>
        <strain evidence="7">Taebaek</strain>
    </source>
</reference>
<evidence type="ECO:0000256" key="1">
    <source>
        <dbReference type="ARBA" id="ARBA00004141"/>
    </source>
</evidence>
<feature type="region of interest" description="Disordered" evidence="5">
    <location>
        <begin position="650"/>
        <end position="676"/>
    </location>
</feature>
<comment type="caution">
    <text evidence="7">The sequence shown here is derived from an EMBL/GenBank/DDBJ whole genome shotgun (WGS) entry which is preliminary data.</text>
</comment>
<feature type="compositionally biased region" description="Gly residues" evidence="5">
    <location>
        <begin position="80"/>
        <end position="89"/>
    </location>
</feature>
<accession>A0ABD2JW68</accession>
<feature type="transmembrane region" description="Helical" evidence="6">
    <location>
        <begin position="475"/>
        <end position="495"/>
    </location>
</feature>
<feature type="region of interest" description="Disordered" evidence="5">
    <location>
        <begin position="70"/>
        <end position="246"/>
    </location>
</feature>
<dbReference type="AlphaFoldDB" id="A0ABD2JW68"/>
<dbReference type="EMBL" id="JBICCN010000086">
    <property type="protein sequence ID" value="KAL3094867.1"/>
    <property type="molecule type" value="Genomic_DNA"/>
</dbReference>
<evidence type="ECO:0000313" key="8">
    <source>
        <dbReference type="Proteomes" id="UP001620645"/>
    </source>
</evidence>
<protein>
    <recommendedName>
        <fullName evidence="9">EamA domain-containing protein</fullName>
    </recommendedName>
</protein>
<feature type="transmembrane region" description="Helical" evidence="6">
    <location>
        <begin position="391"/>
        <end position="410"/>
    </location>
</feature>
<feature type="transmembrane region" description="Helical" evidence="6">
    <location>
        <begin position="515"/>
        <end position="535"/>
    </location>
</feature>
<evidence type="ECO:0008006" key="9">
    <source>
        <dbReference type="Google" id="ProtNLM"/>
    </source>
</evidence>
<keyword evidence="3 6" id="KW-1133">Transmembrane helix</keyword>
<keyword evidence="2 6" id="KW-0812">Transmembrane</keyword>
<feature type="region of interest" description="Disordered" evidence="5">
    <location>
        <begin position="594"/>
        <end position="625"/>
    </location>
</feature>
<evidence type="ECO:0000256" key="5">
    <source>
        <dbReference type="SAM" id="MobiDB-lite"/>
    </source>
</evidence>
<feature type="compositionally biased region" description="Low complexity" evidence="5">
    <location>
        <begin position="613"/>
        <end position="625"/>
    </location>
</feature>
<feature type="transmembrane region" description="Helical" evidence="6">
    <location>
        <begin position="542"/>
        <end position="562"/>
    </location>
</feature>
<keyword evidence="4 6" id="KW-0472">Membrane</keyword>
<feature type="transmembrane region" description="Helical" evidence="6">
    <location>
        <begin position="568"/>
        <end position="588"/>
    </location>
</feature>
<evidence type="ECO:0000256" key="2">
    <source>
        <dbReference type="ARBA" id="ARBA00022692"/>
    </source>
</evidence>
<feature type="compositionally biased region" description="Low complexity" evidence="5">
    <location>
        <begin position="197"/>
        <end position="221"/>
    </location>
</feature>
<name>A0ABD2JW68_HETSC</name>
<feature type="compositionally biased region" description="Low complexity" evidence="5">
    <location>
        <begin position="103"/>
        <end position="114"/>
    </location>
</feature>
<gene>
    <name evidence="7" type="ORF">niasHS_006162</name>
</gene>
<dbReference type="Proteomes" id="UP001620645">
    <property type="component" value="Unassembled WGS sequence"/>
</dbReference>
<feature type="compositionally biased region" description="Basic residues" evidence="5">
    <location>
        <begin position="594"/>
        <end position="610"/>
    </location>
</feature>
<feature type="transmembrane region" description="Helical" evidence="6">
    <location>
        <begin position="361"/>
        <end position="379"/>
    </location>
</feature>
<comment type="subcellular location">
    <subcellularLocation>
        <location evidence="1">Membrane</location>
        <topology evidence="1">Multi-pass membrane protein</topology>
    </subcellularLocation>
</comment>
<dbReference type="GO" id="GO:0016020">
    <property type="term" value="C:membrane"/>
    <property type="evidence" value="ECO:0007669"/>
    <property type="project" value="UniProtKB-SubCell"/>
</dbReference>
<evidence type="ECO:0000256" key="6">
    <source>
        <dbReference type="SAM" id="Phobius"/>
    </source>
</evidence>
<organism evidence="7 8">
    <name type="scientific">Heterodera schachtii</name>
    <name type="common">Sugarbeet cyst nematode worm</name>
    <name type="synonym">Tylenchus schachtii</name>
    <dbReference type="NCBI Taxonomy" id="97005"/>
    <lineage>
        <taxon>Eukaryota</taxon>
        <taxon>Metazoa</taxon>
        <taxon>Ecdysozoa</taxon>
        <taxon>Nematoda</taxon>
        <taxon>Chromadorea</taxon>
        <taxon>Rhabditida</taxon>
        <taxon>Tylenchina</taxon>
        <taxon>Tylenchomorpha</taxon>
        <taxon>Tylenchoidea</taxon>
        <taxon>Heteroderidae</taxon>
        <taxon>Heteroderinae</taxon>
        <taxon>Heterodera</taxon>
    </lineage>
</organism>
<evidence type="ECO:0000256" key="3">
    <source>
        <dbReference type="ARBA" id="ARBA00022989"/>
    </source>
</evidence>
<feature type="transmembrane region" description="Helical" evidence="6">
    <location>
        <begin position="446"/>
        <end position="463"/>
    </location>
</feature>
<proteinExistence type="predicted"/>